<dbReference type="AlphaFoldDB" id="A0A7C3SM58"/>
<feature type="domain" description="DUF4136" evidence="2">
    <location>
        <begin position="44"/>
        <end position="197"/>
    </location>
</feature>
<comment type="caution">
    <text evidence="3">The sequence shown here is derived from an EMBL/GenBank/DDBJ whole genome shotgun (WGS) entry which is preliminary data.</text>
</comment>
<proteinExistence type="predicted"/>
<evidence type="ECO:0000259" key="2">
    <source>
        <dbReference type="Pfam" id="PF13590"/>
    </source>
</evidence>
<gene>
    <name evidence="3" type="ORF">ENV62_10585</name>
</gene>
<keyword evidence="1" id="KW-0732">Signal</keyword>
<dbReference type="Gene3D" id="3.30.160.670">
    <property type="match status" value="1"/>
</dbReference>
<name>A0A7C3SM58_9BACT</name>
<dbReference type="EMBL" id="DTHB01000060">
    <property type="protein sequence ID" value="HGB15665.1"/>
    <property type="molecule type" value="Genomic_DNA"/>
</dbReference>
<organism evidence="3">
    <name type="scientific">Desulfobacca acetoxidans</name>
    <dbReference type="NCBI Taxonomy" id="60893"/>
    <lineage>
        <taxon>Bacteria</taxon>
        <taxon>Pseudomonadati</taxon>
        <taxon>Thermodesulfobacteriota</taxon>
        <taxon>Desulfobaccia</taxon>
        <taxon>Desulfobaccales</taxon>
        <taxon>Desulfobaccaceae</taxon>
        <taxon>Desulfobacca</taxon>
    </lineage>
</organism>
<dbReference type="Pfam" id="PF13590">
    <property type="entry name" value="DUF4136"/>
    <property type="match status" value="1"/>
</dbReference>
<feature type="signal peptide" evidence="1">
    <location>
        <begin position="1"/>
        <end position="25"/>
    </location>
</feature>
<dbReference type="PROSITE" id="PS51257">
    <property type="entry name" value="PROKAR_LIPOPROTEIN"/>
    <property type="match status" value="1"/>
</dbReference>
<dbReference type="InterPro" id="IPR025411">
    <property type="entry name" value="DUF4136"/>
</dbReference>
<sequence>MVNRSKFSLSLLAFFQSVILLSGCAATYQVRVNGYTDPAAPAPIPAGATFFVIENREAKNPLLEKEIKAKINFLLERHGYVLAPYEKADYYLLFTYGIGPAAAVSVALPDYAWSLSLGYGYYHPRSYFFFWPGFVYYPAYAEPLYDRWLLLNVVEGRYYRETGQFRTLWVGESRSTGTSQDLREVINSLLLAAFAQFGKNTGKAVTVDVKSTDPRLRQLEMTR</sequence>
<protein>
    <submittedName>
        <fullName evidence="3">DUF4136 domain-containing protein</fullName>
    </submittedName>
</protein>
<reference evidence="3" key="1">
    <citation type="journal article" date="2020" name="mSystems">
        <title>Genome- and Community-Level Interaction Insights into Carbon Utilization and Element Cycling Functions of Hydrothermarchaeota in Hydrothermal Sediment.</title>
        <authorList>
            <person name="Zhou Z."/>
            <person name="Liu Y."/>
            <person name="Xu W."/>
            <person name="Pan J."/>
            <person name="Luo Z.H."/>
            <person name="Li M."/>
        </authorList>
    </citation>
    <scope>NUCLEOTIDE SEQUENCE [LARGE SCALE GENOMIC DNA]</scope>
    <source>
        <strain evidence="3">SpSt-776</strain>
    </source>
</reference>
<feature type="chain" id="PRO_5028248522" evidence="1">
    <location>
        <begin position="26"/>
        <end position="223"/>
    </location>
</feature>
<evidence type="ECO:0000313" key="3">
    <source>
        <dbReference type="EMBL" id="HGB15665.1"/>
    </source>
</evidence>
<evidence type="ECO:0000256" key="1">
    <source>
        <dbReference type="SAM" id="SignalP"/>
    </source>
</evidence>
<accession>A0A7C3SM58</accession>